<keyword evidence="3" id="KW-0282">Flagellum</keyword>
<dbReference type="RefSeq" id="WP_074927330.1">
    <property type="nucleotide sequence ID" value="NZ_FPBL01000002.1"/>
</dbReference>
<dbReference type="EMBL" id="FPBL01000002">
    <property type="protein sequence ID" value="SFU44992.1"/>
    <property type="molecule type" value="Genomic_DNA"/>
</dbReference>
<feature type="compositionally biased region" description="Polar residues" evidence="1">
    <location>
        <begin position="374"/>
        <end position="388"/>
    </location>
</feature>
<gene>
    <name evidence="3" type="ORF">SAMN05216339_102308</name>
</gene>
<dbReference type="InterPro" id="IPR052563">
    <property type="entry name" value="FliK"/>
</dbReference>
<dbReference type="Gene3D" id="3.30.750.140">
    <property type="match status" value="1"/>
</dbReference>
<accession>A0A1I7G994</accession>
<dbReference type="AlphaFoldDB" id="A0A1I7G994"/>
<keyword evidence="3" id="KW-0969">Cilium</keyword>
<dbReference type="PANTHER" id="PTHR37533:SF2">
    <property type="entry name" value="FLAGELLAR HOOK-LENGTH CONTROL PROTEIN"/>
    <property type="match status" value="1"/>
</dbReference>
<evidence type="ECO:0000313" key="4">
    <source>
        <dbReference type="Proteomes" id="UP000183926"/>
    </source>
</evidence>
<feature type="compositionally biased region" description="Low complexity" evidence="1">
    <location>
        <begin position="395"/>
        <end position="407"/>
    </location>
</feature>
<dbReference type="CDD" id="cd17470">
    <property type="entry name" value="T3SS_Flik_C"/>
    <property type="match status" value="1"/>
</dbReference>
<dbReference type="Proteomes" id="UP000183926">
    <property type="component" value="Unassembled WGS sequence"/>
</dbReference>
<keyword evidence="3" id="KW-0966">Cell projection</keyword>
<organism evidence="3 4">
    <name type="scientific">Nitrosomonas eutropha</name>
    <dbReference type="NCBI Taxonomy" id="916"/>
    <lineage>
        <taxon>Bacteria</taxon>
        <taxon>Pseudomonadati</taxon>
        <taxon>Pseudomonadota</taxon>
        <taxon>Betaproteobacteria</taxon>
        <taxon>Nitrosomonadales</taxon>
        <taxon>Nitrosomonadaceae</taxon>
        <taxon>Nitrosomonas</taxon>
    </lineage>
</organism>
<dbReference type="PANTHER" id="PTHR37533">
    <property type="entry name" value="FLAGELLAR HOOK-LENGTH CONTROL PROTEIN"/>
    <property type="match status" value="1"/>
</dbReference>
<evidence type="ECO:0000256" key="1">
    <source>
        <dbReference type="SAM" id="MobiDB-lite"/>
    </source>
</evidence>
<dbReference type="Pfam" id="PF02120">
    <property type="entry name" value="Flg_hook"/>
    <property type="match status" value="1"/>
</dbReference>
<dbReference type="InterPro" id="IPR038610">
    <property type="entry name" value="FliK-like_C_sf"/>
</dbReference>
<reference evidence="3 4" key="1">
    <citation type="submission" date="2016-10" db="EMBL/GenBank/DDBJ databases">
        <authorList>
            <person name="de Groot N.N."/>
        </authorList>
    </citation>
    <scope>NUCLEOTIDE SEQUENCE [LARGE SCALE GENOMIC DNA]</scope>
    <source>
        <strain evidence="3 4">Nm24</strain>
    </source>
</reference>
<name>A0A1I7G994_9PROT</name>
<dbReference type="InterPro" id="IPR021136">
    <property type="entry name" value="Flagellar_hook_control-like_C"/>
</dbReference>
<proteinExistence type="predicted"/>
<feature type="domain" description="Flagellar hook-length control protein-like C-terminal" evidence="2">
    <location>
        <begin position="303"/>
        <end position="386"/>
    </location>
</feature>
<evidence type="ECO:0000313" key="3">
    <source>
        <dbReference type="EMBL" id="SFU44992.1"/>
    </source>
</evidence>
<dbReference type="OrthoDB" id="8596319at2"/>
<protein>
    <submittedName>
        <fullName evidence="3">Flagellar hook-length control protein FliK</fullName>
    </submittedName>
</protein>
<evidence type="ECO:0000259" key="2">
    <source>
        <dbReference type="Pfam" id="PF02120"/>
    </source>
</evidence>
<feature type="region of interest" description="Disordered" evidence="1">
    <location>
        <begin position="374"/>
        <end position="416"/>
    </location>
</feature>
<sequence>MPNLPAIPDMGLRVTTSDLMTTVLPGASAPSAPGQPVEQAFGNILTSMMGNEPTAEENDTEDLELALPVDAFMPGMMPVPVNQWINQLQPAPDTQTAELLSILPTGITSNAGQHSAGLLQTTDPIELTDETKGISNLASTSANSFDQVIDTANFAGSGKTLPTSMTYMTSNTGQPVTSEPDTLTRGNLLSTEPENRIPNTGQHPTSSLQTINQVNTTATPIELSDGNRSISNTAPISTPNFDQAIDAANFVDSSKALSTSMTPVAMHTNITPLTDIATADAMNNAPAIVAEFGHPDWPEEFGRKITWLATQRMQAAELKLHPAHLGPIEISLQLSDDHQLTAQFVSHHAAVREVIEANLPRLREIMAENGITLADTSVSADTPQQQAENGRDNSSHSSRNNRFPHNSTGAHTPASLITKHSGIIDTFA</sequence>